<evidence type="ECO:0000256" key="1">
    <source>
        <dbReference type="ARBA" id="ARBA00010872"/>
    </source>
</evidence>
<dbReference type="Gene3D" id="3.60.20.30">
    <property type="entry name" value="(Glycosyl)asparaginase"/>
    <property type="match status" value="1"/>
</dbReference>
<feature type="active site" description="Nucleophile" evidence="2">
    <location>
        <position position="165"/>
    </location>
</feature>
<dbReference type="GO" id="GO:0004298">
    <property type="term" value="F:threonine-type endopeptidase activity"/>
    <property type="evidence" value="ECO:0007669"/>
    <property type="project" value="InterPro"/>
</dbReference>
<dbReference type="WBParaSite" id="SMTH1_53280.1">
    <property type="protein sequence ID" value="SMTH1_53280.1"/>
    <property type="gene ID" value="SMTH1_53280"/>
</dbReference>
<dbReference type="PANTHER" id="PTHR10188:SF8">
    <property type="entry name" value="THREONINE ASPARTASE 1"/>
    <property type="match status" value="1"/>
</dbReference>
<protein>
    <submittedName>
        <fullName evidence="5">Uncharacterized protein</fullName>
    </submittedName>
</protein>
<dbReference type="AlphaFoldDB" id="A0AA85BHY3"/>
<proteinExistence type="inferred from homology"/>
<comment type="similarity">
    <text evidence="1">Belongs to the Ntn-hydrolase family.</text>
</comment>
<dbReference type="GO" id="GO:0051604">
    <property type="term" value="P:protein maturation"/>
    <property type="evidence" value="ECO:0007669"/>
    <property type="project" value="TreeGrafter"/>
</dbReference>
<evidence type="ECO:0000313" key="4">
    <source>
        <dbReference type="Proteomes" id="UP000050791"/>
    </source>
</evidence>
<evidence type="ECO:0000256" key="2">
    <source>
        <dbReference type="PIRSR" id="PIRSR600246-1"/>
    </source>
</evidence>
<dbReference type="CDD" id="cd04514">
    <property type="entry name" value="Taspase1_like"/>
    <property type="match status" value="1"/>
</dbReference>
<dbReference type="InterPro" id="IPR029055">
    <property type="entry name" value="Ntn_hydrolases_N"/>
</dbReference>
<dbReference type="InterPro" id="IPR037464">
    <property type="entry name" value="Taspase1"/>
</dbReference>
<dbReference type="Pfam" id="PF01112">
    <property type="entry name" value="Asparaginase_2"/>
    <property type="match status" value="2"/>
</dbReference>
<dbReference type="SUPFAM" id="SSF56235">
    <property type="entry name" value="N-terminal nucleophile aminohydrolases (Ntn hydrolases)"/>
    <property type="match status" value="1"/>
</dbReference>
<organism evidence="4 5">
    <name type="scientific">Schistosoma mattheei</name>
    <dbReference type="NCBI Taxonomy" id="31246"/>
    <lineage>
        <taxon>Eukaryota</taxon>
        <taxon>Metazoa</taxon>
        <taxon>Spiralia</taxon>
        <taxon>Lophotrochozoa</taxon>
        <taxon>Platyhelminthes</taxon>
        <taxon>Trematoda</taxon>
        <taxon>Digenea</taxon>
        <taxon>Strigeidida</taxon>
        <taxon>Schistosomatoidea</taxon>
        <taxon>Schistosomatidae</taxon>
        <taxon>Schistosoma</taxon>
    </lineage>
</organism>
<evidence type="ECO:0000313" key="5">
    <source>
        <dbReference type="WBParaSite" id="SMTH1_53280.1"/>
    </source>
</evidence>
<dbReference type="GO" id="GO:0005737">
    <property type="term" value="C:cytoplasm"/>
    <property type="evidence" value="ECO:0007669"/>
    <property type="project" value="TreeGrafter"/>
</dbReference>
<accession>A0AA85BHY3</accession>
<dbReference type="Proteomes" id="UP000050791">
    <property type="component" value="Unassembled WGS sequence"/>
</dbReference>
<sequence>MVCVVVHAGAGYHSKSKEKKYNKLCSEACSLAGKLLSVDHKSAIDAVEAAVAYLEDCPLTNAGIGSNLSINGLLLQSQIDHPLGELGRVPPSVLVGDGAHLWAASKGYPVENSNLVTKHSRVSWEKYKSWLFNGNEMDATTKDPHFNHHENVPELKKSRVHRFDTVGAVCIDIEGKIAAASSSGGIAMKYEGRLGQACTYGCGCWAEELSSFSSIGVVTSGTGEQLIKTQLAQRSAERFNGDSISVSEIVHSSLTDGFLNSKYLSCDMEKFAGVAGVYANFERIDFPNVEVFFGHSTRSMSVGHYLPSVMKKPFVRVSRKQIDRPTYIEVYAYTI</sequence>
<feature type="site" description="Cleavage; by autolysis" evidence="3">
    <location>
        <begin position="164"/>
        <end position="165"/>
    </location>
</feature>
<name>A0AA85BHY3_9TREM</name>
<dbReference type="PANTHER" id="PTHR10188">
    <property type="entry name" value="L-ASPARAGINASE"/>
    <property type="match status" value="1"/>
</dbReference>
<reference evidence="5" key="1">
    <citation type="submission" date="2023-11" db="UniProtKB">
        <authorList>
            <consortium name="WormBaseParasite"/>
        </authorList>
    </citation>
    <scope>IDENTIFICATION</scope>
</reference>
<dbReference type="InterPro" id="IPR000246">
    <property type="entry name" value="Peptidase_T2"/>
</dbReference>
<evidence type="ECO:0000256" key="3">
    <source>
        <dbReference type="PIRSR" id="PIRSR600246-3"/>
    </source>
</evidence>